<dbReference type="GO" id="GO:0006283">
    <property type="term" value="P:transcription-coupled nucleotide-excision repair"/>
    <property type="evidence" value="ECO:0007669"/>
    <property type="project" value="TreeGrafter"/>
</dbReference>
<comment type="subcellular location">
    <subcellularLocation>
        <location evidence="1">Nucleus</location>
    </subcellularLocation>
</comment>
<keyword evidence="13" id="KW-0234">DNA repair</keyword>
<dbReference type="SMART" id="SM00490">
    <property type="entry name" value="HELICc"/>
    <property type="match status" value="1"/>
</dbReference>
<keyword evidence="14" id="KW-0539">Nucleus</keyword>
<evidence type="ECO:0000313" key="23">
    <source>
        <dbReference type="EMBL" id="KFM67945.1"/>
    </source>
</evidence>
<evidence type="ECO:0000256" key="8">
    <source>
        <dbReference type="ARBA" id="ARBA00022776"/>
    </source>
</evidence>
<feature type="compositionally biased region" description="Polar residues" evidence="21">
    <location>
        <begin position="341"/>
        <end position="357"/>
    </location>
</feature>
<dbReference type="InterPro" id="IPR027417">
    <property type="entry name" value="P-loop_NTPase"/>
</dbReference>
<accession>A0A087TS56</accession>
<dbReference type="PANTHER" id="PTHR45629">
    <property type="entry name" value="SNF2/RAD54 FAMILY MEMBER"/>
    <property type="match status" value="1"/>
</dbReference>
<evidence type="ECO:0000256" key="17">
    <source>
        <dbReference type="ARBA" id="ARBA00029956"/>
    </source>
</evidence>
<evidence type="ECO:0000256" key="13">
    <source>
        <dbReference type="ARBA" id="ARBA00023204"/>
    </source>
</evidence>
<evidence type="ECO:0000313" key="24">
    <source>
        <dbReference type="Proteomes" id="UP000054359"/>
    </source>
</evidence>
<dbReference type="OrthoDB" id="413460at2759"/>
<proteinExistence type="inferred from homology"/>
<evidence type="ECO:0000259" key="22">
    <source>
        <dbReference type="PROSITE" id="PS51194"/>
    </source>
</evidence>
<reference evidence="23 24" key="1">
    <citation type="submission" date="2013-11" db="EMBL/GenBank/DDBJ databases">
        <title>Genome sequencing of Stegodyphus mimosarum.</title>
        <authorList>
            <person name="Bechsgaard J."/>
        </authorList>
    </citation>
    <scope>NUCLEOTIDE SEQUENCE [LARGE SCALE GENOMIC DNA]</scope>
</reference>
<evidence type="ECO:0000256" key="15">
    <source>
        <dbReference type="ARBA" id="ARBA00023306"/>
    </source>
</evidence>
<evidence type="ECO:0000256" key="21">
    <source>
        <dbReference type="SAM" id="MobiDB-lite"/>
    </source>
</evidence>
<protein>
    <recommendedName>
        <fullName evidence="18">DNA excision repair protein ERCC-6</fullName>
    </recommendedName>
    <alternativeName>
        <fullName evidence="19">ATP-dependent helicase ERCC6</fullName>
    </alternativeName>
    <alternativeName>
        <fullName evidence="20">Cockayne syndrome protein CSB</fullName>
    </alternativeName>
    <alternativeName>
        <fullName evidence="4">DNA repair and recombination protein RAD54-like</fullName>
    </alternativeName>
    <alternativeName>
        <fullName evidence="17">Protein okra</fullName>
    </alternativeName>
</protein>
<keyword evidence="10" id="KW-0347">Helicase</keyword>
<dbReference type="GO" id="GO:0005524">
    <property type="term" value="F:ATP binding"/>
    <property type="evidence" value="ECO:0007669"/>
    <property type="project" value="UniProtKB-KW"/>
</dbReference>
<dbReference type="GO" id="GO:0051301">
    <property type="term" value="P:cell division"/>
    <property type="evidence" value="ECO:0007669"/>
    <property type="project" value="UniProtKB-KW"/>
</dbReference>
<evidence type="ECO:0000256" key="18">
    <source>
        <dbReference type="ARBA" id="ARBA00071998"/>
    </source>
</evidence>
<evidence type="ECO:0000256" key="12">
    <source>
        <dbReference type="ARBA" id="ARBA00023125"/>
    </source>
</evidence>
<dbReference type="Pfam" id="PF00271">
    <property type="entry name" value="Helicase_C"/>
    <property type="match status" value="1"/>
</dbReference>
<gene>
    <name evidence="23" type="ORF">X975_05983</name>
</gene>
<keyword evidence="5" id="KW-0132">Cell division</keyword>
<evidence type="ECO:0000256" key="11">
    <source>
        <dbReference type="ARBA" id="ARBA00022840"/>
    </source>
</evidence>
<evidence type="ECO:0000256" key="10">
    <source>
        <dbReference type="ARBA" id="ARBA00022806"/>
    </source>
</evidence>
<sequence length="666" mass="74893">MKSDVKMSINLPNKSEQVLFCQLTEEQANLYKAYISSKEVDSILNARLQVFVGLINLRKICNHPDIFDGGPKIFKDTDVSALTEEEQYGYYKRSGKMIVVEALLRLWHKQGHRVLLFTQSRQMMEILEIFVKSKNYTYMKMDGTSSISSRQPAINKFNSNPSIFVFLLTTRVGGLGVNLTGADRVIIYDPDWNPSTDAQARERAWRIGQEKQVTIYRLLTAGTIEEKIYHRQIFKQFVTNRVLKDPRQRRFFKSNDLYELFTFNEVGPQGTETSAIFAGTGSEVKISKKSHKRAPETGKESAVQVTKEGKGAVSFSPEKLEQMKQLAKKLSLELTKKNSSSEKVINPSADQDTGQTSQISVAENLSTKQDTRQTSHIFVVERKNTDKKCISKEKMAKKRRKRKPAKVDGEKIDYVVKTDIYKPPRTEEEENTKQDDYVLSKLFKKSGVYTALKHDTIVEASDPDYMIVEGEAEKVAKQAIKALKESRRMCARASEGIPTWTGQHGGVKPRFGQKKKVLPFTEIGQSDNSDTTLKSPMKVSGKKSTFDGAGVISGSAPSSSDLLSAISERKMVFGTDIASDDDESSVGPTTSKPATQHDELLVDIRNFIAFRAAVDGQATTKEIVEAFRDKLPIQQNAVFKSLLSKICDFSRSSDGDGIWHLKEEFR</sequence>
<name>A0A087TS56_STEMI</name>
<dbReference type="InterPro" id="IPR058951">
    <property type="entry name" value="WHD_Rad26_CSB-like"/>
</dbReference>
<keyword evidence="11" id="KW-0067">ATP-binding</keyword>
<dbReference type="GO" id="GO:0016787">
    <property type="term" value="F:hydrolase activity"/>
    <property type="evidence" value="ECO:0007669"/>
    <property type="project" value="UniProtKB-KW"/>
</dbReference>
<evidence type="ECO:0000256" key="7">
    <source>
        <dbReference type="ARBA" id="ARBA00022763"/>
    </source>
</evidence>
<evidence type="ECO:0000256" key="3">
    <source>
        <dbReference type="ARBA" id="ARBA00011467"/>
    </source>
</evidence>
<dbReference type="PANTHER" id="PTHR45629:SF7">
    <property type="entry name" value="DNA EXCISION REPAIR PROTEIN ERCC-6-RELATED"/>
    <property type="match status" value="1"/>
</dbReference>
<dbReference type="STRING" id="407821.A0A087TS56"/>
<dbReference type="PROSITE" id="PS51194">
    <property type="entry name" value="HELICASE_CTER"/>
    <property type="match status" value="1"/>
</dbReference>
<evidence type="ECO:0000256" key="5">
    <source>
        <dbReference type="ARBA" id="ARBA00022618"/>
    </source>
</evidence>
<evidence type="ECO:0000256" key="2">
    <source>
        <dbReference type="ARBA" id="ARBA00007025"/>
    </source>
</evidence>
<dbReference type="GO" id="GO:0008094">
    <property type="term" value="F:ATP-dependent activity, acting on DNA"/>
    <property type="evidence" value="ECO:0007669"/>
    <property type="project" value="TreeGrafter"/>
</dbReference>
<evidence type="ECO:0000256" key="6">
    <source>
        <dbReference type="ARBA" id="ARBA00022741"/>
    </source>
</evidence>
<keyword evidence="8" id="KW-0498">Mitosis</keyword>
<dbReference type="InterPro" id="IPR050496">
    <property type="entry name" value="SNF2_RAD54_helicase_repair"/>
</dbReference>
<organism evidence="23 24">
    <name type="scientific">Stegodyphus mimosarum</name>
    <name type="common">African social velvet spider</name>
    <dbReference type="NCBI Taxonomy" id="407821"/>
    <lineage>
        <taxon>Eukaryota</taxon>
        <taxon>Metazoa</taxon>
        <taxon>Ecdysozoa</taxon>
        <taxon>Arthropoda</taxon>
        <taxon>Chelicerata</taxon>
        <taxon>Arachnida</taxon>
        <taxon>Araneae</taxon>
        <taxon>Araneomorphae</taxon>
        <taxon>Entelegynae</taxon>
        <taxon>Eresoidea</taxon>
        <taxon>Eresidae</taxon>
        <taxon>Stegodyphus</taxon>
    </lineage>
</organism>
<comment type="similarity">
    <text evidence="2">Belongs to the SNF2/RAD54 helicase family.</text>
</comment>
<dbReference type="Pfam" id="PF00176">
    <property type="entry name" value="SNF2-rel_dom"/>
    <property type="match status" value="1"/>
</dbReference>
<feature type="non-terminal residue" evidence="23">
    <location>
        <position position="666"/>
    </location>
</feature>
<dbReference type="GO" id="GO:0005634">
    <property type="term" value="C:nucleus"/>
    <property type="evidence" value="ECO:0007669"/>
    <property type="project" value="UniProtKB-SubCell"/>
</dbReference>
<evidence type="ECO:0000256" key="20">
    <source>
        <dbReference type="ARBA" id="ARBA00079118"/>
    </source>
</evidence>
<evidence type="ECO:0000256" key="1">
    <source>
        <dbReference type="ARBA" id="ARBA00004123"/>
    </source>
</evidence>
<dbReference type="InterPro" id="IPR001650">
    <property type="entry name" value="Helicase_C-like"/>
</dbReference>
<dbReference type="AlphaFoldDB" id="A0A087TS56"/>
<dbReference type="GO" id="GO:0004386">
    <property type="term" value="F:helicase activity"/>
    <property type="evidence" value="ECO:0007669"/>
    <property type="project" value="UniProtKB-KW"/>
</dbReference>
<dbReference type="SUPFAM" id="SSF52540">
    <property type="entry name" value="P-loop containing nucleoside triphosphate hydrolases"/>
    <property type="match status" value="1"/>
</dbReference>
<dbReference type="FunFam" id="3.40.50.300:FF:000863">
    <property type="entry name" value="DNA excision repair protein ERCC-6"/>
    <property type="match status" value="1"/>
</dbReference>
<feature type="region of interest" description="Disordered" evidence="21">
    <location>
        <begin position="337"/>
        <end position="357"/>
    </location>
</feature>
<evidence type="ECO:0000256" key="4">
    <source>
        <dbReference type="ARBA" id="ARBA00015341"/>
    </source>
</evidence>
<comment type="subunit">
    <text evidence="3">Interacts (via N-terminus) with spn-A/Rad51.</text>
</comment>
<keyword evidence="7" id="KW-0227">DNA damage</keyword>
<feature type="domain" description="Helicase C-terminal" evidence="22">
    <location>
        <begin position="99"/>
        <end position="258"/>
    </location>
</feature>
<dbReference type="Proteomes" id="UP000054359">
    <property type="component" value="Unassembled WGS sequence"/>
</dbReference>
<dbReference type="InterPro" id="IPR000330">
    <property type="entry name" value="SNF2_N"/>
</dbReference>
<keyword evidence="9" id="KW-0378">Hydrolase</keyword>
<dbReference type="Pfam" id="PF25875">
    <property type="entry name" value="WHD_Rad26_CSB"/>
    <property type="match status" value="1"/>
</dbReference>
<evidence type="ECO:0000256" key="16">
    <source>
        <dbReference type="ARBA" id="ARBA00024776"/>
    </source>
</evidence>
<keyword evidence="24" id="KW-1185">Reference proteome</keyword>
<dbReference type="Gene3D" id="3.40.50.300">
    <property type="entry name" value="P-loop containing nucleotide triphosphate hydrolases"/>
    <property type="match status" value="1"/>
</dbReference>
<keyword evidence="6" id="KW-0547">Nucleotide-binding</keyword>
<evidence type="ECO:0000256" key="14">
    <source>
        <dbReference type="ARBA" id="ARBA00023242"/>
    </source>
</evidence>
<evidence type="ECO:0000256" key="9">
    <source>
        <dbReference type="ARBA" id="ARBA00022801"/>
    </source>
</evidence>
<keyword evidence="12" id="KW-0238">DNA-binding</keyword>
<dbReference type="CDD" id="cd18793">
    <property type="entry name" value="SF2_C_SNF"/>
    <property type="match status" value="1"/>
</dbReference>
<keyword evidence="15" id="KW-0131">Cell cycle</keyword>
<dbReference type="EMBL" id="KK116500">
    <property type="protein sequence ID" value="KFM67945.1"/>
    <property type="molecule type" value="Genomic_DNA"/>
</dbReference>
<evidence type="ECO:0000256" key="19">
    <source>
        <dbReference type="ARBA" id="ARBA00076356"/>
    </source>
</evidence>
<comment type="function">
    <text evidence="16">Involved in mitotic DNA repair and meiotic recombination. Functions in the recombinational DNA repair pathway. Essential for interhomolog gene conversion (GC), but may have a less important role in intersister GC than spn-A/Rad51. In the presence of DNA, spn-A/Rad51 enhances the ATPase activity of okr/Rad54.</text>
</comment>
<dbReference type="CDD" id="cd22254">
    <property type="entry name" value="CSB_WHD"/>
    <property type="match status" value="1"/>
</dbReference>
<dbReference type="InterPro" id="IPR049730">
    <property type="entry name" value="SNF2/RAD54-like_C"/>
</dbReference>
<dbReference type="OMA" id="MSINLPN"/>